<dbReference type="InterPro" id="IPR048714">
    <property type="entry name" value="DpiA-like_HTH"/>
</dbReference>
<evidence type="ECO:0000313" key="11">
    <source>
        <dbReference type="EMBL" id="SFJ47817.1"/>
    </source>
</evidence>
<dbReference type="PROSITE" id="PS50110">
    <property type="entry name" value="RESPONSE_REGULATORY"/>
    <property type="match status" value="1"/>
</dbReference>
<evidence type="ECO:0000256" key="9">
    <source>
        <dbReference type="PROSITE-ProRule" id="PRU00169"/>
    </source>
</evidence>
<protein>
    <submittedName>
        <fullName evidence="11">Response regulator of citrate/malate metabolism</fullName>
    </submittedName>
</protein>
<accession>A0A1I3RRA1</accession>
<dbReference type="OrthoDB" id="9759232at2"/>
<dbReference type="GO" id="GO:0000156">
    <property type="term" value="F:phosphorelay response regulator activity"/>
    <property type="evidence" value="ECO:0007669"/>
    <property type="project" value="TreeGrafter"/>
</dbReference>
<keyword evidence="7" id="KW-0010">Activator</keyword>
<dbReference type="InterPro" id="IPR024187">
    <property type="entry name" value="Sig_transdc_resp-reg_cit/mal"/>
</dbReference>
<dbReference type="GO" id="GO:0003700">
    <property type="term" value="F:DNA-binding transcription factor activity"/>
    <property type="evidence" value="ECO:0007669"/>
    <property type="project" value="InterPro"/>
</dbReference>
<evidence type="ECO:0000256" key="3">
    <source>
        <dbReference type="ARBA" id="ARBA00022553"/>
    </source>
</evidence>
<dbReference type="GO" id="GO:0003677">
    <property type="term" value="F:DNA binding"/>
    <property type="evidence" value="ECO:0007669"/>
    <property type="project" value="UniProtKB-KW"/>
</dbReference>
<keyword evidence="8" id="KW-0804">Transcription</keyword>
<organism evidence="11 12">
    <name type="scientific">Halobacillus dabanensis</name>
    <dbReference type="NCBI Taxonomy" id="240302"/>
    <lineage>
        <taxon>Bacteria</taxon>
        <taxon>Bacillati</taxon>
        <taxon>Bacillota</taxon>
        <taxon>Bacilli</taxon>
        <taxon>Bacillales</taxon>
        <taxon>Bacillaceae</taxon>
        <taxon>Halobacillus</taxon>
    </lineage>
</organism>
<dbReference type="Proteomes" id="UP000183557">
    <property type="component" value="Unassembled WGS sequence"/>
</dbReference>
<dbReference type="PANTHER" id="PTHR45526">
    <property type="entry name" value="TRANSCRIPTIONAL REGULATORY PROTEIN DPIA"/>
    <property type="match status" value="1"/>
</dbReference>
<dbReference type="InterPro" id="IPR001789">
    <property type="entry name" value="Sig_transdc_resp-reg_receiver"/>
</dbReference>
<evidence type="ECO:0000256" key="4">
    <source>
        <dbReference type="ARBA" id="ARBA00023012"/>
    </source>
</evidence>
<keyword evidence="6" id="KW-0238">DNA-binding</keyword>
<dbReference type="PIRSF" id="PIRSF006171">
    <property type="entry name" value="RR_citrat_malat"/>
    <property type="match status" value="1"/>
</dbReference>
<dbReference type="PANTHER" id="PTHR45526:SF6">
    <property type="entry name" value="TRANSCRIPTIONAL REGULATORY PROTEIN CITT"/>
    <property type="match status" value="1"/>
</dbReference>
<reference evidence="12" key="1">
    <citation type="submission" date="2016-10" db="EMBL/GenBank/DDBJ databases">
        <authorList>
            <person name="Varghese N."/>
            <person name="Submissions S."/>
        </authorList>
    </citation>
    <scope>NUCLEOTIDE SEQUENCE [LARGE SCALE GENOMIC DNA]</scope>
    <source>
        <strain evidence="12">CGMCC 1.3704</strain>
    </source>
</reference>
<evidence type="ECO:0000256" key="8">
    <source>
        <dbReference type="ARBA" id="ARBA00023163"/>
    </source>
</evidence>
<evidence type="ECO:0000313" key="12">
    <source>
        <dbReference type="Proteomes" id="UP000183557"/>
    </source>
</evidence>
<dbReference type="RefSeq" id="WP_075035422.1">
    <property type="nucleotide sequence ID" value="NZ_FOSB01000002.1"/>
</dbReference>
<proteinExistence type="predicted"/>
<dbReference type="Pfam" id="PF00072">
    <property type="entry name" value="Response_reg"/>
    <property type="match status" value="1"/>
</dbReference>
<dbReference type="Gene3D" id="3.40.50.2300">
    <property type="match status" value="1"/>
</dbReference>
<sequence>MKVMISEDDFRVAELHAQFLRMMDGIEVVGKALNAGETIDLLEKEQPDLLLLDVYMPDGLGVDLLHEIREKAPQLDVIMITAAKEKDVLEKALKYGIIDYIIKPITMERFQQTIEDCLKRKEEIDNLETFDQETVDRLIKPSGKVAIEDPPVPKGIDPLTLEKVQTMLSEAAGTGLTAEQASELMGASKTTARRYLEYLIRIGKGKAEMNYGKVGRPERKYYCR</sequence>
<keyword evidence="4" id="KW-0902">Two-component regulatory system</keyword>
<evidence type="ECO:0000256" key="5">
    <source>
        <dbReference type="ARBA" id="ARBA00023015"/>
    </source>
</evidence>
<feature type="modified residue" description="4-aspartylphosphate" evidence="9">
    <location>
        <position position="53"/>
    </location>
</feature>
<comment type="subcellular location">
    <subcellularLocation>
        <location evidence="1">Cytoplasm</location>
    </subcellularLocation>
</comment>
<evidence type="ECO:0000256" key="1">
    <source>
        <dbReference type="ARBA" id="ARBA00004496"/>
    </source>
</evidence>
<keyword evidence="5" id="KW-0805">Transcription regulation</keyword>
<dbReference type="CDD" id="cd19925">
    <property type="entry name" value="REC_citrate_TCS"/>
    <property type="match status" value="1"/>
</dbReference>
<evidence type="ECO:0000256" key="6">
    <source>
        <dbReference type="ARBA" id="ARBA00023125"/>
    </source>
</evidence>
<evidence type="ECO:0000256" key="7">
    <source>
        <dbReference type="ARBA" id="ARBA00023159"/>
    </source>
</evidence>
<evidence type="ECO:0000259" key="10">
    <source>
        <dbReference type="PROSITE" id="PS50110"/>
    </source>
</evidence>
<keyword evidence="3 9" id="KW-0597">Phosphoprotein</keyword>
<name>A0A1I3RRA1_HALDA</name>
<keyword evidence="2" id="KW-0963">Cytoplasm</keyword>
<dbReference type="Pfam" id="PF20714">
    <property type="entry name" value="HTH_64"/>
    <property type="match status" value="1"/>
</dbReference>
<dbReference type="AlphaFoldDB" id="A0A1I3RRA1"/>
<gene>
    <name evidence="11" type="ORF">SAMN04487936_102336</name>
</gene>
<evidence type="ECO:0000256" key="2">
    <source>
        <dbReference type="ARBA" id="ARBA00022490"/>
    </source>
</evidence>
<dbReference type="EMBL" id="FOSB01000002">
    <property type="protein sequence ID" value="SFJ47817.1"/>
    <property type="molecule type" value="Genomic_DNA"/>
</dbReference>
<feature type="domain" description="Response regulatory" evidence="10">
    <location>
        <begin position="2"/>
        <end position="118"/>
    </location>
</feature>
<dbReference type="GO" id="GO:0005737">
    <property type="term" value="C:cytoplasm"/>
    <property type="evidence" value="ECO:0007669"/>
    <property type="project" value="UniProtKB-SubCell"/>
</dbReference>
<dbReference type="InterPro" id="IPR011006">
    <property type="entry name" value="CheY-like_superfamily"/>
</dbReference>
<keyword evidence="12" id="KW-1185">Reference proteome</keyword>
<dbReference type="SMART" id="SM00448">
    <property type="entry name" value="REC"/>
    <property type="match status" value="1"/>
</dbReference>
<dbReference type="InterPro" id="IPR051271">
    <property type="entry name" value="2C-system_Tx_regulators"/>
</dbReference>
<dbReference type="SUPFAM" id="SSF52172">
    <property type="entry name" value="CheY-like"/>
    <property type="match status" value="1"/>
</dbReference>